<keyword evidence="1" id="KW-0175">Coiled coil</keyword>
<name>A0A0A9CJZ0_ARUDO</name>
<dbReference type="EMBL" id="GBRH01221989">
    <property type="protein sequence ID" value="JAD75906.1"/>
    <property type="molecule type" value="Transcribed_RNA"/>
</dbReference>
<reference evidence="2" key="1">
    <citation type="submission" date="2014-09" db="EMBL/GenBank/DDBJ databases">
        <authorList>
            <person name="Magalhaes I.L.F."/>
            <person name="Oliveira U."/>
            <person name="Santos F.R."/>
            <person name="Vidigal T.H.D.A."/>
            <person name="Brescovit A.D."/>
            <person name="Santos A.J."/>
        </authorList>
    </citation>
    <scope>NUCLEOTIDE SEQUENCE</scope>
    <source>
        <tissue evidence="2">Shoot tissue taken approximately 20 cm above the soil surface</tissue>
    </source>
</reference>
<sequence>MGSPRRLINYLATQIIRVHFHSNQINNPLEAMLRIFLLHWEVRNLIIKKESYGNFSPSDFSLSKEEISLQHGDQAFQNFTTHAKDDDFSALEQLIEDLTKEKFSLQRTLEKSQELAQTLATDNSALTDKFNQQAHVISQLQSDMERLQEEIQAQLLALESVRTEYANAQLECSAADERAKVLAAEVILLEDKVICSLVHFVCPLQNILKINPDSFAGCLKYMHVKYANISDVETNPMTRNIPSIRSTGTELNLQSLRSGL</sequence>
<reference evidence="2" key="2">
    <citation type="journal article" date="2015" name="Data Brief">
        <title>Shoot transcriptome of the giant reed, Arundo donax.</title>
        <authorList>
            <person name="Barrero R.A."/>
            <person name="Guerrero F.D."/>
            <person name="Moolhuijzen P."/>
            <person name="Goolsby J.A."/>
            <person name="Tidwell J."/>
            <person name="Bellgard S.E."/>
            <person name="Bellgard M.I."/>
        </authorList>
    </citation>
    <scope>NUCLEOTIDE SEQUENCE</scope>
    <source>
        <tissue evidence="2">Shoot tissue taken approximately 20 cm above the soil surface</tissue>
    </source>
</reference>
<accession>A0A0A9CJZ0</accession>
<dbReference type="PANTHER" id="PTHR47490">
    <property type="entry name" value="PROTEIN BLISTER"/>
    <property type="match status" value="1"/>
</dbReference>
<protein>
    <submittedName>
        <fullName evidence="2">Uncharacterized protein</fullName>
    </submittedName>
</protein>
<organism evidence="2">
    <name type="scientific">Arundo donax</name>
    <name type="common">Giant reed</name>
    <name type="synonym">Donax arundinaceus</name>
    <dbReference type="NCBI Taxonomy" id="35708"/>
    <lineage>
        <taxon>Eukaryota</taxon>
        <taxon>Viridiplantae</taxon>
        <taxon>Streptophyta</taxon>
        <taxon>Embryophyta</taxon>
        <taxon>Tracheophyta</taxon>
        <taxon>Spermatophyta</taxon>
        <taxon>Magnoliopsida</taxon>
        <taxon>Liliopsida</taxon>
        <taxon>Poales</taxon>
        <taxon>Poaceae</taxon>
        <taxon>PACMAD clade</taxon>
        <taxon>Arundinoideae</taxon>
        <taxon>Arundineae</taxon>
        <taxon>Arundo</taxon>
    </lineage>
</organism>
<proteinExistence type="predicted"/>
<dbReference type="GO" id="GO:0040008">
    <property type="term" value="P:regulation of growth"/>
    <property type="evidence" value="ECO:0007669"/>
    <property type="project" value="InterPro"/>
</dbReference>
<dbReference type="PANTHER" id="PTHR47490:SF2">
    <property type="entry name" value="PROTEIN BLISTER"/>
    <property type="match status" value="1"/>
</dbReference>
<dbReference type="InterPro" id="IPR044194">
    <property type="entry name" value="BLISTER"/>
</dbReference>
<feature type="coiled-coil region" evidence="1">
    <location>
        <begin position="88"/>
        <end position="178"/>
    </location>
</feature>
<evidence type="ECO:0000313" key="2">
    <source>
        <dbReference type="EMBL" id="JAD75906.1"/>
    </source>
</evidence>
<dbReference type="AlphaFoldDB" id="A0A0A9CJZ0"/>
<evidence type="ECO:0000256" key="1">
    <source>
        <dbReference type="SAM" id="Coils"/>
    </source>
</evidence>